<evidence type="ECO:0000313" key="2">
    <source>
        <dbReference type="Proteomes" id="UP000185783"/>
    </source>
</evidence>
<dbReference type="AlphaFoldDB" id="A0A1U7JEJ2"/>
<organism evidence="1 2">
    <name type="scientific">Pseudovibrio exalbescens</name>
    <dbReference type="NCBI Taxonomy" id="197461"/>
    <lineage>
        <taxon>Bacteria</taxon>
        <taxon>Pseudomonadati</taxon>
        <taxon>Pseudomonadota</taxon>
        <taxon>Alphaproteobacteria</taxon>
        <taxon>Hyphomicrobiales</taxon>
        <taxon>Stappiaceae</taxon>
        <taxon>Pseudovibrio</taxon>
    </lineage>
</organism>
<proteinExistence type="predicted"/>
<keyword evidence="2" id="KW-1185">Reference proteome</keyword>
<gene>
    <name evidence="1" type="ORF">A3843_15420</name>
</gene>
<protein>
    <recommendedName>
        <fullName evidence="3">PilZ domain-containing protein</fullName>
    </recommendedName>
</protein>
<reference evidence="1 2" key="1">
    <citation type="submission" date="2016-03" db="EMBL/GenBank/DDBJ databases">
        <title>Genome sequence of Nesiotobacter sp. nov., a moderately halophilic alphaproteobacterium isolated from the Yellow Sea, China.</title>
        <authorList>
            <person name="Zhang G."/>
            <person name="Zhang R."/>
        </authorList>
    </citation>
    <scope>NUCLEOTIDE SEQUENCE [LARGE SCALE GENOMIC DNA]</scope>
    <source>
        <strain evidence="1 2">WB1-6</strain>
    </source>
</reference>
<evidence type="ECO:0000313" key="1">
    <source>
        <dbReference type="EMBL" id="OKL43108.1"/>
    </source>
</evidence>
<dbReference type="EMBL" id="LVVZ01000022">
    <property type="protein sequence ID" value="OKL43108.1"/>
    <property type="molecule type" value="Genomic_DNA"/>
</dbReference>
<dbReference type="Proteomes" id="UP000185783">
    <property type="component" value="Unassembled WGS sequence"/>
</dbReference>
<comment type="caution">
    <text evidence="1">The sequence shown here is derived from an EMBL/GenBank/DDBJ whole genome shotgun (WGS) entry which is preliminary data.</text>
</comment>
<accession>A0A1U7JEJ2</accession>
<name>A0A1U7JEJ2_9HYPH</name>
<sequence>MPFKFYGIKIREFRSFMERRSENRQRIRFREGKLCDLNDQFVAECIVRDRTRKGARLLVSETTDVPKQGQLYFDDDSKIALFEVVWKNKSEAGVCFVSEPCDIHTFTAKDLRALKGLYYALTK</sequence>
<evidence type="ECO:0008006" key="3">
    <source>
        <dbReference type="Google" id="ProtNLM"/>
    </source>
</evidence>